<comment type="subcellular location">
    <subcellularLocation>
        <location evidence="1">Secreted</location>
    </subcellularLocation>
</comment>
<proteinExistence type="predicted"/>
<protein>
    <submittedName>
        <fullName evidence="8">Mucin-5AC-like</fullName>
    </submittedName>
</protein>
<feature type="domain" description="WxxW" evidence="6">
    <location>
        <begin position="373"/>
        <end position="464"/>
    </location>
</feature>
<gene>
    <name evidence="8" type="primary">LOC106002928</name>
</gene>
<dbReference type="InParanoid" id="A0A1S3GWR6"/>
<feature type="domain" description="WxxW" evidence="6">
    <location>
        <begin position="184"/>
        <end position="275"/>
    </location>
</feature>
<dbReference type="GeneID" id="106002928"/>
<feature type="region of interest" description="Disordered" evidence="5">
    <location>
        <begin position="898"/>
        <end position="935"/>
    </location>
</feature>
<organism evidence="7 8">
    <name type="scientific">Dipodomys ordii</name>
    <name type="common">Ord's kangaroo rat</name>
    <dbReference type="NCBI Taxonomy" id="10020"/>
    <lineage>
        <taxon>Eukaryota</taxon>
        <taxon>Metazoa</taxon>
        <taxon>Chordata</taxon>
        <taxon>Craniata</taxon>
        <taxon>Vertebrata</taxon>
        <taxon>Euteleostomi</taxon>
        <taxon>Mammalia</taxon>
        <taxon>Eutheria</taxon>
        <taxon>Euarchontoglires</taxon>
        <taxon>Glires</taxon>
        <taxon>Rodentia</taxon>
        <taxon>Castorimorpha</taxon>
        <taxon>Heteromyidae</taxon>
        <taxon>Dipodomyinae</taxon>
        <taxon>Dipodomys</taxon>
    </lineage>
</organism>
<feature type="region of interest" description="Disordered" evidence="5">
    <location>
        <begin position="665"/>
        <end position="780"/>
    </location>
</feature>
<feature type="domain" description="WxxW" evidence="6">
    <location>
        <begin position="800"/>
        <end position="891"/>
    </location>
</feature>
<feature type="compositionally biased region" description="Polar residues" evidence="5">
    <location>
        <begin position="286"/>
        <end position="296"/>
    </location>
</feature>
<feature type="compositionally biased region" description="Polar residues" evidence="5">
    <location>
        <begin position="160"/>
        <end position="174"/>
    </location>
</feature>
<evidence type="ECO:0000256" key="5">
    <source>
        <dbReference type="SAM" id="MobiDB-lite"/>
    </source>
</evidence>
<evidence type="ECO:0000313" key="8">
    <source>
        <dbReference type="RefSeq" id="XP_012893130.1"/>
    </source>
</evidence>
<feature type="non-terminal residue" evidence="8">
    <location>
        <position position="935"/>
    </location>
</feature>
<dbReference type="OrthoDB" id="160294at2759"/>
<feature type="compositionally biased region" description="Low complexity" evidence="5">
    <location>
        <begin position="297"/>
        <end position="352"/>
    </location>
</feature>
<evidence type="ECO:0000256" key="1">
    <source>
        <dbReference type="ARBA" id="ARBA00004613"/>
    </source>
</evidence>
<name>A0A1S3GWR6_DIPOR</name>
<evidence type="ECO:0000256" key="3">
    <source>
        <dbReference type="ARBA" id="ARBA00022729"/>
    </source>
</evidence>
<keyword evidence="7" id="KW-1185">Reference proteome</keyword>
<accession>A0A1S3GWR6</accession>
<evidence type="ECO:0000259" key="6">
    <source>
        <dbReference type="Pfam" id="PF13330"/>
    </source>
</evidence>
<keyword evidence="2" id="KW-0964">Secreted</keyword>
<feature type="region of interest" description="Disordered" evidence="5">
    <location>
        <begin position="123"/>
        <end position="174"/>
    </location>
</feature>
<feature type="compositionally biased region" description="Low complexity" evidence="5">
    <location>
        <begin position="472"/>
        <end position="546"/>
    </location>
</feature>
<dbReference type="InterPro" id="IPR039675">
    <property type="entry name" value="CILP1/CILP2"/>
</dbReference>
<evidence type="ECO:0000256" key="2">
    <source>
        <dbReference type="ARBA" id="ARBA00022525"/>
    </source>
</evidence>
<feature type="region of interest" description="Disordered" evidence="5">
    <location>
        <begin position="471"/>
        <end position="561"/>
    </location>
</feature>
<feature type="compositionally biased region" description="Polar residues" evidence="5">
    <location>
        <begin position="132"/>
        <end position="147"/>
    </location>
</feature>
<dbReference type="GO" id="GO:0005576">
    <property type="term" value="C:extracellular region"/>
    <property type="evidence" value="ECO:0007669"/>
    <property type="project" value="UniProtKB-SubCell"/>
</dbReference>
<feature type="domain" description="WxxW" evidence="6">
    <location>
        <begin position="26"/>
        <end position="112"/>
    </location>
</feature>
<dbReference type="KEGG" id="dord:106002928"/>
<feature type="region of interest" description="Disordered" evidence="5">
    <location>
        <begin position="286"/>
        <end position="367"/>
    </location>
</feature>
<dbReference type="AlphaFoldDB" id="A0A1S3GWR6"/>
<feature type="domain" description="WxxW" evidence="6">
    <location>
        <begin position="567"/>
        <end position="658"/>
    </location>
</feature>
<feature type="compositionally biased region" description="Low complexity" evidence="5">
    <location>
        <begin position="899"/>
        <end position="935"/>
    </location>
</feature>
<dbReference type="InterPro" id="IPR025155">
    <property type="entry name" value="WxxW_domain"/>
</dbReference>
<reference evidence="8" key="1">
    <citation type="submission" date="2025-08" db="UniProtKB">
        <authorList>
            <consortium name="RefSeq"/>
        </authorList>
    </citation>
    <scope>IDENTIFICATION</scope>
    <source>
        <tissue evidence="8">Kidney</tissue>
    </source>
</reference>
<evidence type="ECO:0000313" key="7">
    <source>
        <dbReference type="Proteomes" id="UP000081671"/>
    </source>
</evidence>
<evidence type="ECO:0000256" key="4">
    <source>
        <dbReference type="ARBA" id="ARBA00023180"/>
    </source>
</evidence>
<dbReference type="Proteomes" id="UP000081671">
    <property type="component" value="Unplaced"/>
</dbReference>
<sequence>MGTEATAHTHSLTSPGGPCRRELCEWTQWMDGSYPKPDRNSGDFDTFENLRSQGFQFCERPQQVDCRAQFFPNTPLAELGQDVTCSLEQGLICLNKNQLPPICYNYEIRVKCCRTVDQCATSMRAPTGAGPRNTSPQTPATGWTASRHSPADSSAPVPRTRNSTGRTQTRTAPVTTNCQPQCNWTKWFNVDSPVPGPHGGDVETYSRILRAGEQICSRPEEITRLQCRAESYPEASLESLGQVVLCDPDVGLLCRNQDQLGTQRKCLDYSVRVLCCQQPEGCPTTTEASIESVTPAHTTSTSSVHTVSTSSRPQTSSSSAHTVSVSSAHTVSTTSSQRHSTTSASTASTRPVSTPPPSQSSAVPPECQPQCNWTKWFNVDSPVPGPHGGDVETYSRILRAGEQICSRPEEITRLQCRAESYPEASLESLGQVVLCDPDVGLLCRNQDQLGTQRKCLDYSVRVLCCRQPEGCPTTTSATPPRASIESVTPVHTVSTSSRPQTSSSSAHTTSSSSAHTVSVSSAHTVSTTSSQRHSTTSASTASTRPVSTPPPSQSSAVPPECQPQCNWTKWFNVDSPVPGPHGGDVETYSRILRAGEQICSRPEEITRLQCRAESYPEASLESLGQVVLCDPDVGLLCRNQDQLGTQRKCLDYSVRVLCCRQPEGCPTTTSATPPRASIESVTPVHTVSTSSRPQTSSSSAHTVSTSSRTQTSSSSATSSRPQTSTSSVHTVSTSSRPQTSTSSAHTVSTSSRPQTSTSSVHTVSTSSRPQMSSSSAHTVSVSSAHTSSAVLPECQPQCNWTKWFNVDSPVPGPHGGDVETYSRILRAGEQICSRPEEITRLQCRAESYPEASLESLGQVVLCDPDVGLLCRNQDQLGTQRKCLDYSVRVLCCRQPEGCPTTTSATPPRASIESVTPVHTVSTSSRPQTSSSSAHT</sequence>
<dbReference type="RefSeq" id="XP_012893130.1">
    <property type="nucleotide sequence ID" value="XM_013037676.1"/>
</dbReference>
<dbReference type="PANTHER" id="PTHR15031">
    <property type="entry name" value="CARTILAGE INTERMEDIATE LAYER PROTEIN CLIP"/>
    <property type="match status" value="1"/>
</dbReference>
<keyword evidence="4" id="KW-0325">Glycoprotein</keyword>
<dbReference type="Pfam" id="PF13330">
    <property type="entry name" value="Mucin2_WxxW"/>
    <property type="match status" value="5"/>
</dbReference>
<feature type="compositionally biased region" description="Low complexity" evidence="5">
    <location>
        <begin position="666"/>
        <end position="780"/>
    </location>
</feature>
<keyword evidence="3" id="KW-0732">Signal</keyword>